<evidence type="ECO:0000313" key="2">
    <source>
        <dbReference type="EMBL" id="OYQ45576.1"/>
    </source>
</evidence>
<dbReference type="AlphaFoldDB" id="A0A255ZVV7"/>
<name>A0A255ZVV7_9FLAO</name>
<dbReference type="RefSeq" id="WP_094485819.1">
    <property type="nucleotide sequence ID" value="NZ_NOXX01000179.1"/>
</dbReference>
<keyword evidence="1" id="KW-0812">Transmembrane</keyword>
<dbReference type="OrthoDB" id="769130at2"/>
<keyword evidence="1" id="KW-1133">Transmembrane helix</keyword>
<reference evidence="2 3" key="1">
    <citation type="submission" date="2017-07" db="EMBL/GenBank/DDBJ databases">
        <title>Flavobacterium cyanobacteriorum sp. nov., isolated from cyanobacterial aggregates in a eutrophic lake.</title>
        <authorList>
            <person name="Cai H."/>
        </authorList>
    </citation>
    <scope>NUCLEOTIDE SEQUENCE [LARGE SCALE GENOMIC DNA]</scope>
    <source>
        <strain evidence="2 3">TH167</strain>
    </source>
</reference>
<proteinExistence type="predicted"/>
<dbReference type="Proteomes" id="UP000216035">
    <property type="component" value="Unassembled WGS sequence"/>
</dbReference>
<comment type="caution">
    <text evidence="2">The sequence shown here is derived from an EMBL/GenBank/DDBJ whole genome shotgun (WGS) entry which is preliminary data.</text>
</comment>
<dbReference type="EMBL" id="NOXX01000179">
    <property type="protein sequence ID" value="OYQ45576.1"/>
    <property type="molecule type" value="Genomic_DNA"/>
</dbReference>
<evidence type="ECO:0000313" key="3">
    <source>
        <dbReference type="Proteomes" id="UP000216035"/>
    </source>
</evidence>
<organism evidence="2 3">
    <name type="scientific">Flavobacterium aurantiibacter</name>
    <dbReference type="NCBI Taxonomy" id="2023067"/>
    <lineage>
        <taxon>Bacteria</taxon>
        <taxon>Pseudomonadati</taxon>
        <taxon>Bacteroidota</taxon>
        <taxon>Flavobacteriia</taxon>
        <taxon>Flavobacteriales</taxon>
        <taxon>Flavobacteriaceae</taxon>
        <taxon>Flavobacterium</taxon>
    </lineage>
</organism>
<gene>
    <name evidence="2" type="ORF">CHX27_05805</name>
</gene>
<feature type="transmembrane region" description="Helical" evidence="1">
    <location>
        <begin position="91"/>
        <end position="112"/>
    </location>
</feature>
<feature type="transmembrane region" description="Helical" evidence="1">
    <location>
        <begin position="118"/>
        <end position="136"/>
    </location>
</feature>
<protein>
    <submittedName>
        <fullName evidence="2">Uncharacterized protein</fullName>
    </submittedName>
</protein>
<evidence type="ECO:0000256" key="1">
    <source>
        <dbReference type="SAM" id="Phobius"/>
    </source>
</evidence>
<accession>A0A255ZVV7</accession>
<keyword evidence="1" id="KW-0472">Membrane</keyword>
<keyword evidence="3" id="KW-1185">Reference proteome</keyword>
<sequence>MSLKPLQVRNRENLSVKAIKAVAVFEKLLGELSKRAMPESTETFVNELIERINATVLPENQLLKPIAKSQAQILQQVKKELKWVPKNHYRVLFTLFGMSAFGIPIGVAIGTLANNMGLLGLGFPFGMSIGFAIGHVKDEKAAAENRQLDLNV</sequence>